<dbReference type="Proteomes" id="UP000198908">
    <property type="component" value="Unassembled WGS sequence"/>
</dbReference>
<dbReference type="AlphaFoldDB" id="A0A1G6JBZ5"/>
<accession>A0A1G6JBZ5</accession>
<evidence type="ECO:0008006" key="3">
    <source>
        <dbReference type="Google" id="ProtNLM"/>
    </source>
</evidence>
<keyword evidence="2" id="KW-1185">Reference proteome</keyword>
<dbReference type="STRING" id="416944.SAMN05421548_104208"/>
<gene>
    <name evidence="1" type="ORF">SAMN05421548_104208</name>
</gene>
<dbReference type="EMBL" id="FMYQ01000004">
    <property type="protein sequence ID" value="SDC16271.1"/>
    <property type="molecule type" value="Genomic_DNA"/>
</dbReference>
<evidence type="ECO:0000313" key="2">
    <source>
        <dbReference type="Proteomes" id="UP000198908"/>
    </source>
</evidence>
<organism evidence="1 2">
    <name type="scientific">Paraburkholderia lycopersici</name>
    <dbReference type="NCBI Taxonomy" id="416944"/>
    <lineage>
        <taxon>Bacteria</taxon>
        <taxon>Pseudomonadati</taxon>
        <taxon>Pseudomonadota</taxon>
        <taxon>Betaproteobacteria</taxon>
        <taxon>Burkholderiales</taxon>
        <taxon>Burkholderiaceae</taxon>
        <taxon>Paraburkholderia</taxon>
    </lineage>
</organism>
<evidence type="ECO:0000313" key="1">
    <source>
        <dbReference type="EMBL" id="SDC16271.1"/>
    </source>
</evidence>
<protein>
    <recommendedName>
        <fullName evidence="3">DUF3509 domain-containing protein</fullName>
    </recommendedName>
</protein>
<reference evidence="2" key="1">
    <citation type="submission" date="2016-09" db="EMBL/GenBank/DDBJ databases">
        <authorList>
            <person name="Varghese N."/>
            <person name="Submissions S."/>
        </authorList>
    </citation>
    <scope>NUCLEOTIDE SEQUENCE [LARGE SCALE GENOMIC DNA]</scope>
    <source>
        <strain evidence="2">TNe-862</strain>
    </source>
</reference>
<name>A0A1G6JBZ5_9BURK</name>
<proteinExistence type="predicted"/>
<sequence length="113" mass="12000">MRPTFTGASDVPYPPGNRVTREQAVIQNFDFNVAGKTGQFCASLAEDGTRRVFISDADSAKTLVILDASGLLGALKADLEEPDRLIAHAIRKAQNDGLIARAIDSGAIQEASL</sequence>